<comment type="caution">
    <text evidence="1">The sequence shown here is derived from an EMBL/GenBank/DDBJ whole genome shotgun (WGS) entry which is preliminary data.</text>
</comment>
<gene>
    <name evidence="1" type="ORF">LARSCL_LOCUS17057</name>
</gene>
<keyword evidence="2" id="KW-1185">Reference proteome</keyword>
<proteinExistence type="predicted"/>
<sequence>MTRYLKKDVKKAQLDLVLKLQEKFEILKSDYYKNANETEFSEAEVALDSIEEDLQNLEIFQSVRIDLYKNNYEGKSGEAQDEAIYNALNEWDIADEAIGMNFDTMSANTVKDKGEAQDEAIYNALNEWDIADEAIGMNFDTMSANTVKDKDLWILPSVPKRKPYVTKVPIELMSKGFSIM</sequence>
<dbReference type="AlphaFoldDB" id="A0AAV2B679"/>
<dbReference type="Proteomes" id="UP001497382">
    <property type="component" value="Unassembled WGS sequence"/>
</dbReference>
<name>A0AAV2B679_9ARAC</name>
<protein>
    <submittedName>
        <fullName evidence="1">Uncharacterized protein</fullName>
    </submittedName>
</protein>
<evidence type="ECO:0000313" key="1">
    <source>
        <dbReference type="EMBL" id="CAL1291395.1"/>
    </source>
</evidence>
<dbReference type="EMBL" id="CAXIEN010000282">
    <property type="protein sequence ID" value="CAL1291395.1"/>
    <property type="molecule type" value="Genomic_DNA"/>
</dbReference>
<accession>A0AAV2B679</accession>
<evidence type="ECO:0000313" key="2">
    <source>
        <dbReference type="Proteomes" id="UP001497382"/>
    </source>
</evidence>
<reference evidence="1 2" key="1">
    <citation type="submission" date="2024-04" db="EMBL/GenBank/DDBJ databases">
        <authorList>
            <person name="Rising A."/>
            <person name="Reimegard J."/>
            <person name="Sonavane S."/>
            <person name="Akerstrom W."/>
            <person name="Nylinder S."/>
            <person name="Hedman E."/>
            <person name="Kallberg Y."/>
        </authorList>
    </citation>
    <scope>NUCLEOTIDE SEQUENCE [LARGE SCALE GENOMIC DNA]</scope>
</reference>
<organism evidence="1 2">
    <name type="scientific">Larinioides sclopetarius</name>
    <dbReference type="NCBI Taxonomy" id="280406"/>
    <lineage>
        <taxon>Eukaryota</taxon>
        <taxon>Metazoa</taxon>
        <taxon>Ecdysozoa</taxon>
        <taxon>Arthropoda</taxon>
        <taxon>Chelicerata</taxon>
        <taxon>Arachnida</taxon>
        <taxon>Araneae</taxon>
        <taxon>Araneomorphae</taxon>
        <taxon>Entelegynae</taxon>
        <taxon>Araneoidea</taxon>
        <taxon>Araneidae</taxon>
        <taxon>Larinioides</taxon>
    </lineage>
</organism>